<keyword evidence="2" id="KW-1185">Reference proteome</keyword>
<dbReference type="Proteomes" id="UP001371456">
    <property type="component" value="Unassembled WGS sequence"/>
</dbReference>
<protein>
    <submittedName>
        <fullName evidence="1">Uncharacterized protein</fullName>
    </submittedName>
</protein>
<evidence type="ECO:0000313" key="2">
    <source>
        <dbReference type="Proteomes" id="UP001371456"/>
    </source>
</evidence>
<evidence type="ECO:0000313" key="1">
    <source>
        <dbReference type="EMBL" id="KAK6792663.1"/>
    </source>
</evidence>
<reference evidence="1 2" key="1">
    <citation type="submission" date="2024-02" db="EMBL/GenBank/DDBJ databases">
        <title>de novo genome assembly of Solanum bulbocastanum strain 11H21.</title>
        <authorList>
            <person name="Hosaka A.J."/>
        </authorList>
    </citation>
    <scope>NUCLEOTIDE SEQUENCE [LARGE SCALE GENOMIC DNA]</scope>
    <source>
        <tissue evidence="1">Young leaves</tissue>
    </source>
</reference>
<name>A0AAN8TQE4_SOLBU</name>
<comment type="caution">
    <text evidence="1">The sequence shown here is derived from an EMBL/GenBank/DDBJ whole genome shotgun (WGS) entry which is preliminary data.</text>
</comment>
<dbReference type="AlphaFoldDB" id="A0AAN8TQE4"/>
<organism evidence="1 2">
    <name type="scientific">Solanum bulbocastanum</name>
    <name type="common">Wild potato</name>
    <dbReference type="NCBI Taxonomy" id="147425"/>
    <lineage>
        <taxon>Eukaryota</taxon>
        <taxon>Viridiplantae</taxon>
        <taxon>Streptophyta</taxon>
        <taxon>Embryophyta</taxon>
        <taxon>Tracheophyta</taxon>
        <taxon>Spermatophyta</taxon>
        <taxon>Magnoliopsida</taxon>
        <taxon>eudicotyledons</taxon>
        <taxon>Gunneridae</taxon>
        <taxon>Pentapetalae</taxon>
        <taxon>asterids</taxon>
        <taxon>lamiids</taxon>
        <taxon>Solanales</taxon>
        <taxon>Solanaceae</taxon>
        <taxon>Solanoideae</taxon>
        <taxon>Solaneae</taxon>
        <taxon>Solanum</taxon>
    </lineage>
</organism>
<sequence length="29" mass="3253">MLFIFGSCCCRALFRACNSCFTSEVSSRI</sequence>
<dbReference type="EMBL" id="JBANQN010000004">
    <property type="protein sequence ID" value="KAK6792663.1"/>
    <property type="molecule type" value="Genomic_DNA"/>
</dbReference>
<proteinExistence type="predicted"/>
<gene>
    <name evidence="1" type="ORF">RDI58_011744</name>
</gene>
<accession>A0AAN8TQE4</accession>